<evidence type="ECO:0000313" key="3">
    <source>
        <dbReference type="Proteomes" id="UP000542353"/>
    </source>
</evidence>
<evidence type="ECO:0000313" key="2">
    <source>
        <dbReference type="EMBL" id="MBB5047703.1"/>
    </source>
</evidence>
<dbReference type="EMBL" id="JACHIH010000013">
    <property type="protein sequence ID" value="MBB5047703.1"/>
    <property type="molecule type" value="Genomic_DNA"/>
</dbReference>
<dbReference type="RefSeq" id="WP_246432915.1">
    <property type="nucleotide sequence ID" value="NZ_JACHIH010000013.1"/>
</dbReference>
<dbReference type="Proteomes" id="UP000542353">
    <property type="component" value="Unassembled WGS sequence"/>
</dbReference>
<protein>
    <submittedName>
        <fullName evidence="2">Uncharacterized protein</fullName>
    </submittedName>
</protein>
<gene>
    <name evidence="2" type="ORF">HNR60_002460</name>
</gene>
<sequence>MRFVSDAAAPEIEQAIHTPSTELVAAPRAGGARDDVVQLRILPRADAGFVTHLIAVQQASPQTRTLRRATSADALAAYHTTAHRSDHPGASARVTRRNV</sequence>
<feature type="region of interest" description="Disordered" evidence="1">
    <location>
        <begin position="80"/>
        <end position="99"/>
    </location>
</feature>
<comment type="caution">
    <text evidence="2">The sequence shown here is derived from an EMBL/GenBank/DDBJ whole genome shotgun (WGS) entry which is preliminary data.</text>
</comment>
<evidence type="ECO:0000256" key="1">
    <source>
        <dbReference type="SAM" id="MobiDB-lite"/>
    </source>
</evidence>
<organism evidence="2 3">
    <name type="scientific">Rhodopseudomonas rhenobacensis</name>
    <dbReference type="NCBI Taxonomy" id="87461"/>
    <lineage>
        <taxon>Bacteria</taxon>
        <taxon>Pseudomonadati</taxon>
        <taxon>Pseudomonadota</taxon>
        <taxon>Alphaproteobacteria</taxon>
        <taxon>Hyphomicrobiales</taxon>
        <taxon>Nitrobacteraceae</taxon>
        <taxon>Rhodopseudomonas</taxon>
    </lineage>
</organism>
<name>A0A7W8DZ67_9BRAD</name>
<keyword evidence="3" id="KW-1185">Reference proteome</keyword>
<accession>A0A7W8DZ67</accession>
<proteinExistence type="predicted"/>
<reference evidence="2 3" key="1">
    <citation type="submission" date="2020-08" db="EMBL/GenBank/DDBJ databases">
        <title>Genomic Encyclopedia of Type Strains, Phase IV (KMG-IV): sequencing the most valuable type-strain genomes for metagenomic binning, comparative biology and taxonomic classification.</title>
        <authorList>
            <person name="Goeker M."/>
        </authorList>
    </citation>
    <scope>NUCLEOTIDE SEQUENCE [LARGE SCALE GENOMIC DNA]</scope>
    <source>
        <strain evidence="2 3">DSM 12706</strain>
    </source>
</reference>
<dbReference type="AlphaFoldDB" id="A0A7W8DZ67"/>